<keyword evidence="6 8" id="KW-0067">ATP-binding</keyword>
<comment type="function">
    <text evidence="8">Catalyzes the phosphorylation of D-xylulose to D-xylulose 5-phosphate.</text>
</comment>
<dbReference type="RefSeq" id="WP_153713407.1">
    <property type="nucleotide sequence ID" value="NZ_CP045871.1"/>
</dbReference>
<evidence type="ECO:0000313" key="13">
    <source>
        <dbReference type="Proteomes" id="UP000388235"/>
    </source>
</evidence>
<dbReference type="GO" id="GO:0005998">
    <property type="term" value="P:xylulose catabolic process"/>
    <property type="evidence" value="ECO:0007669"/>
    <property type="project" value="UniProtKB-UniRule"/>
</dbReference>
<dbReference type="PANTHER" id="PTHR43095">
    <property type="entry name" value="SUGAR KINASE"/>
    <property type="match status" value="1"/>
</dbReference>
<evidence type="ECO:0000313" key="12">
    <source>
        <dbReference type="EMBL" id="QGG79903.1"/>
    </source>
</evidence>
<sequence>MYLGLDLGTSGLKGVVIGDDHQIVASAVAELTVQRPGANASEQDPASWVAAIHQVMDQLKHRLDLKAIARIGLSGQMHGSVHLDASGRVLRPCMLWNDGRAVSQCQALMASGDDWLAHSGNLAMPGFTAPKVMWVREHEPAVFDQTAHILLPKDYLRYYLTGELATDPSDASGTLWLNPGTRAWDDLLLARAGVRREQLPQVLEGPDESGRVKAEVAAALGIQPIPVVAGGGDNACGALGLGMSESNQGFVSLGTSGVLFAVSDRHRPCPSQTVHAFAHAIPKTWHQMTVTLSAAQSLSWLASLVNRTVPDLLGALVASGKQRTPVVFLPYLNGERSPHNNPDARGLFFNLSSATDSLDMTLAVLEGVAFSMRDGQAALATAGSQIDQLTAIGGGSRSALWLQIIANVLGVDVHPLAGADQGAAVGAARLAMPDQAQAYPKAVTSAPKYPDAAARGYVDDKYRAYRALYPVCSQLGLVGQQSEHLR</sequence>
<protein>
    <recommendedName>
        <fullName evidence="8 9">Xylulose kinase</fullName>
        <shortName evidence="8 9">Xylulokinase</shortName>
        <ecNumber evidence="8 9">2.7.1.17</ecNumber>
    </recommendedName>
</protein>
<organism evidence="12 13">
    <name type="scientific">Litorivicinus lipolyticus</name>
    <dbReference type="NCBI Taxonomy" id="418701"/>
    <lineage>
        <taxon>Bacteria</taxon>
        <taxon>Pseudomonadati</taxon>
        <taxon>Pseudomonadota</taxon>
        <taxon>Gammaproteobacteria</taxon>
        <taxon>Oceanospirillales</taxon>
        <taxon>Litorivicinaceae</taxon>
        <taxon>Litorivicinus</taxon>
    </lineage>
</organism>
<dbReference type="GO" id="GO:0005524">
    <property type="term" value="F:ATP binding"/>
    <property type="evidence" value="ECO:0007669"/>
    <property type="project" value="UniProtKB-UniRule"/>
</dbReference>
<evidence type="ECO:0000256" key="8">
    <source>
        <dbReference type="HAMAP-Rule" id="MF_02220"/>
    </source>
</evidence>
<dbReference type="InterPro" id="IPR018484">
    <property type="entry name" value="FGGY_N"/>
</dbReference>
<dbReference type="NCBIfam" id="TIGR01312">
    <property type="entry name" value="XylB"/>
    <property type="match status" value="1"/>
</dbReference>
<dbReference type="InterPro" id="IPR000577">
    <property type="entry name" value="Carb_kinase_FGGY"/>
</dbReference>
<evidence type="ECO:0000256" key="3">
    <source>
        <dbReference type="ARBA" id="ARBA00022679"/>
    </source>
</evidence>
<dbReference type="CDD" id="cd07808">
    <property type="entry name" value="ASKHA_NBD_FGGY_EcXK-like"/>
    <property type="match status" value="1"/>
</dbReference>
<dbReference type="InterPro" id="IPR043129">
    <property type="entry name" value="ATPase_NBD"/>
</dbReference>
<keyword evidence="7 8" id="KW-0119">Carbohydrate metabolism</keyword>
<proteinExistence type="inferred from homology"/>
<dbReference type="PROSITE" id="PS00933">
    <property type="entry name" value="FGGY_KINASES_1"/>
    <property type="match status" value="1"/>
</dbReference>
<evidence type="ECO:0000256" key="9">
    <source>
        <dbReference type="RuleBase" id="RU364073"/>
    </source>
</evidence>
<accession>A0A5Q2Q9P4</accession>
<dbReference type="AlphaFoldDB" id="A0A5Q2Q9P4"/>
<name>A0A5Q2Q9P4_9GAMM</name>
<dbReference type="SUPFAM" id="SSF53067">
    <property type="entry name" value="Actin-like ATPase domain"/>
    <property type="match status" value="2"/>
</dbReference>
<feature type="binding site" evidence="8">
    <location>
        <begin position="77"/>
        <end position="78"/>
    </location>
    <ligand>
        <name>substrate</name>
    </ligand>
</feature>
<dbReference type="InterPro" id="IPR006000">
    <property type="entry name" value="Xylulokinase"/>
</dbReference>
<dbReference type="GO" id="GO:0042732">
    <property type="term" value="P:D-xylose metabolic process"/>
    <property type="evidence" value="ECO:0007669"/>
    <property type="project" value="UniProtKB-KW"/>
</dbReference>
<evidence type="ECO:0000256" key="2">
    <source>
        <dbReference type="ARBA" id="ARBA00022629"/>
    </source>
</evidence>
<feature type="domain" description="Carbohydrate kinase FGGY C-terminal" evidence="11">
    <location>
        <begin position="250"/>
        <end position="432"/>
    </location>
</feature>
<keyword evidence="3 8" id="KW-0808">Transferase</keyword>
<keyword evidence="4 8" id="KW-0547">Nucleotide-binding</keyword>
<evidence type="ECO:0000259" key="10">
    <source>
        <dbReference type="Pfam" id="PF00370"/>
    </source>
</evidence>
<dbReference type="Gene3D" id="3.30.420.40">
    <property type="match status" value="2"/>
</dbReference>
<keyword evidence="13" id="KW-1185">Reference proteome</keyword>
<dbReference type="GO" id="GO:0004856">
    <property type="term" value="F:D-xylulokinase activity"/>
    <property type="evidence" value="ECO:0007669"/>
    <property type="project" value="UniProtKB-UniRule"/>
</dbReference>
<dbReference type="Pfam" id="PF02782">
    <property type="entry name" value="FGGY_C"/>
    <property type="match status" value="1"/>
</dbReference>
<dbReference type="HAMAP" id="MF_02220">
    <property type="entry name" value="XylB"/>
    <property type="match status" value="1"/>
</dbReference>
<dbReference type="EC" id="2.7.1.17" evidence="8 9"/>
<keyword evidence="2 8" id="KW-0859">Xylose metabolism</keyword>
<dbReference type="Pfam" id="PF00370">
    <property type="entry name" value="FGGY_N"/>
    <property type="match status" value="1"/>
</dbReference>
<gene>
    <name evidence="8 9 12" type="primary">xylB</name>
    <name evidence="12" type="ORF">GH975_04650</name>
</gene>
<dbReference type="PANTHER" id="PTHR43095:SF6">
    <property type="entry name" value="XYLULOSE KINASE"/>
    <property type="match status" value="1"/>
</dbReference>
<dbReference type="PIRSF" id="PIRSF000538">
    <property type="entry name" value="GlpK"/>
    <property type="match status" value="1"/>
</dbReference>
<evidence type="ECO:0000256" key="7">
    <source>
        <dbReference type="ARBA" id="ARBA00023277"/>
    </source>
</evidence>
<evidence type="ECO:0000256" key="5">
    <source>
        <dbReference type="ARBA" id="ARBA00022777"/>
    </source>
</evidence>
<evidence type="ECO:0000256" key="6">
    <source>
        <dbReference type="ARBA" id="ARBA00022840"/>
    </source>
</evidence>
<dbReference type="Proteomes" id="UP000388235">
    <property type="component" value="Chromosome"/>
</dbReference>
<evidence type="ECO:0000256" key="1">
    <source>
        <dbReference type="ARBA" id="ARBA00009156"/>
    </source>
</evidence>
<dbReference type="KEGG" id="llp:GH975_04650"/>
<evidence type="ECO:0000256" key="4">
    <source>
        <dbReference type="ARBA" id="ARBA00022741"/>
    </source>
</evidence>
<feature type="domain" description="Carbohydrate kinase FGGY N-terminal" evidence="10">
    <location>
        <begin position="1"/>
        <end position="240"/>
    </location>
</feature>
<feature type="active site" description="Proton acceptor" evidence="8">
    <location>
        <position position="233"/>
    </location>
</feature>
<dbReference type="EMBL" id="CP045871">
    <property type="protein sequence ID" value="QGG79903.1"/>
    <property type="molecule type" value="Genomic_DNA"/>
</dbReference>
<feature type="site" description="Important for activity" evidence="8">
    <location>
        <position position="6"/>
    </location>
</feature>
<dbReference type="InterPro" id="IPR050406">
    <property type="entry name" value="FGGY_Carb_Kinase"/>
</dbReference>
<dbReference type="InterPro" id="IPR018483">
    <property type="entry name" value="Carb_kinase_FGGY_CS"/>
</dbReference>
<dbReference type="InterPro" id="IPR018485">
    <property type="entry name" value="FGGY_C"/>
</dbReference>
<reference evidence="12 13" key="1">
    <citation type="submission" date="2019-11" db="EMBL/GenBank/DDBJ databases">
        <authorList>
            <person name="Khan S.A."/>
            <person name="Jeon C.O."/>
            <person name="Chun B.H."/>
        </authorList>
    </citation>
    <scope>NUCLEOTIDE SEQUENCE [LARGE SCALE GENOMIC DNA]</scope>
    <source>
        <strain evidence="12 13">IMCC 1097</strain>
    </source>
</reference>
<evidence type="ECO:0000259" key="11">
    <source>
        <dbReference type="Pfam" id="PF02782"/>
    </source>
</evidence>
<comment type="similarity">
    <text evidence="1 8 9">Belongs to the FGGY kinase family.</text>
</comment>
<dbReference type="OrthoDB" id="9805576at2"/>
<keyword evidence="5 8" id="KW-0418">Kinase</keyword>
<comment type="catalytic activity">
    <reaction evidence="8 9">
        <text>D-xylulose + ATP = D-xylulose 5-phosphate + ADP + H(+)</text>
        <dbReference type="Rhea" id="RHEA:10964"/>
        <dbReference type="ChEBI" id="CHEBI:15378"/>
        <dbReference type="ChEBI" id="CHEBI:17140"/>
        <dbReference type="ChEBI" id="CHEBI:30616"/>
        <dbReference type="ChEBI" id="CHEBI:57737"/>
        <dbReference type="ChEBI" id="CHEBI:456216"/>
        <dbReference type="EC" id="2.7.1.17"/>
    </reaction>
</comment>